<gene>
    <name evidence="1" type="ORF">A2127_01070</name>
</gene>
<dbReference type="AlphaFoldDB" id="A0A1F6BM83"/>
<protein>
    <submittedName>
        <fullName evidence="1">Uncharacterized protein</fullName>
    </submittedName>
</protein>
<evidence type="ECO:0000313" key="2">
    <source>
        <dbReference type="Proteomes" id="UP000179324"/>
    </source>
</evidence>
<evidence type="ECO:0000313" key="1">
    <source>
        <dbReference type="EMBL" id="OGG37953.1"/>
    </source>
</evidence>
<name>A0A1F6BM83_9BACT</name>
<sequence>MLTGTDVTARQEFSAQWHNLRAEMGDVGPQPSIDELFAIFMKSFQVRVVISDIQEEMWGFFLEQGCLTVQMLDRVRDDASPHFAERAERVLVERKGQPVQTRLPIGDDDPRHFLNRL</sequence>
<proteinExistence type="predicted"/>
<dbReference type="Proteomes" id="UP000179324">
    <property type="component" value="Unassembled WGS sequence"/>
</dbReference>
<organism evidence="1 2">
    <name type="scientific">Candidatus Jorgensenbacteria bacterium GWC1_48_12</name>
    <dbReference type="NCBI Taxonomy" id="1798469"/>
    <lineage>
        <taxon>Bacteria</taxon>
        <taxon>Candidatus Joergenseniibacteriota</taxon>
    </lineage>
</organism>
<reference evidence="1 2" key="1">
    <citation type="journal article" date="2016" name="Nat. Commun.">
        <title>Thousands of microbial genomes shed light on interconnected biogeochemical processes in an aquifer system.</title>
        <authorList>
            <person name="Anantharaman K."/>
            <person name="Brown C.T."/>
            <person name="Hug L.A."/>
            <person name="Sharon I."/>
            <person name="Castelle C.J."/>
            <person name="Probst A.J."/>
            <person name="Thomas B.C."/>
            <person name="Singh A."/>
            <person name="Wilkins M.J."/>
            <person name="Karaoz U."/>
            <person name="Brodie E.L."/>
            <person name="Williams K.H."/>
            <person name="Hubbard S.S."/>
            <person name="Banfield J.F."/>
        </authorList>
    </citation>
    <scope>NUCLEOTIDE SEQUENCE [LARGE SCALE GENOMIC DNA]</scope>
</reference>
<accession>A0A1F6BM83</accession>
<dbReference type="EMBL" id="MFKI01000043">
    <property type="protein sequence ID" value="OGG37953.1"/>
    <property type="molecule type" value="Genomic_DNA"/>
</dbReference>
<comment type="caution">
    <text evidence="1">The sequence shown here is derived from an EMBL/GenBank/DDBJ whole genome shotgun (WGS) entry which is preliminary data.</text>
</comment>